<feature type="signal peptide" evidence="10">
    <location>
        <begin position="1"/>
        <end position="24"/>
    </location>
</feature>
<dbReference type="Gene3D" id="1.10.575.10">
    <property type="entry name" value="P1 Nuclease"/>
    <property type="match status" value="2"/>
</dbReference>
<accession>A0A835GWU7</accession>
<evidence type="ECO:0000256" key="3">
    <source>
        <dbReference type="ARBA" id="ARBA00012562"/>
    </source>
</evidence>
<proteinExistence type="inferred from homology"/>
<dbReference type="GO" id="GO:0046872">
    <property type="term" value="F:metal ion binding"/>
    <property type="evidence" value="ECO:0007669"/>
    <property type="project" value="UniProtKB-KW"/>
</dbReference>
<dbReference type="GO" id="GO:0006308">
    <property type="term" value="P:DNA catabolic process"/>
    <property type="evidence" value="ECO:0007669"/>
    <property type="project" value="InterPro"/>
</dbReference>
<evidence type="ECO:0000256" key="6">
    <source>
        <dbReference type="ARBA" id="ARBA00022759"/>
    </source>
</evidence>
<evidence type="ECO:0000256" key="4">
    <source>
        <dbReference type="ARBA" id="ARBA00022722"/>
    </source>
</evidence>
<dbReference type="CDD" id="cd11010">
    <property type="entry name" value="S1-P1_nuclease"/>
    <property type="match status" value="1"/>
</dbReference>
<dbReference type="PANTHER" id="PTHR33146">
    <property type="entry name" value="ENDONUCLEASE 4"/>
    <property type="match status" value="1"/>
</dbReference>
<evidence type="ECO:0000256" key="5">
    <source>
        <dbReference type="ARBA" id="ARBA00022723"/>
    </source>
</evidence>
<comment type="catalytic activity">
    <reaction evidence="1">
        <text>Endonucleolytic cleavage to 5'-phosphomononucleotide and 5'-phosphooligonucleotide end-products.</text>
        <dbReference type="EC" id="3.1.30.1"/>
    </reaction>
</comment>
<evidence type="ECO:0000256" key="9">
    <source>
        <dbReference type="ARBA" id="ARBA00023180"/>
    </source>
</evidence>
<sequence>MIGSGFSFFGRVLILLQLFTGIRAWGKEGHYATCKIAEGLLTDDAASAVKLLLPEYAEGDLASVCSWPDEIKHNYHWHWSGPLHYVDTPDFNCNYEYCSKFATTPRFQFSFGSHVLYFCVLTVLPLHVGFTGDEGGNTITVRWYRRKTNLHHVWDNMIIESAMKMFYNSDLAMMIEAIQRNIT</sequence>
<dbReference type="AlphaFoldDB" id="A0A835GWU7"/>
<feature type="non-terminal residue" evidence="11">
    <location>
        <position position="183"/>
    </location>
</feature>
<evidence type="ECO:0000313" key="12">
    <source>
        <dbReference type="Proteomes" id="UP000631114"/>
    </source>
</evidence>
<evidence type="ECO:0000256" key="8">
    <source>
        <dbReference type="ARBA" id="ARBA00023157"/>
    </source>
</evidence>
<comment type="similarity">
    <text evidence="2">Belongs to the nuclease type I family.</text>
</comment>
<dbReference type="GO" id="GO:0000014">
    <property type="term" value="F:single-stranded DNA endodeoxyribonuclease activity"/>
    <property type="evidence" value="ECO:0007669"/>
    <property type="project" value="UniProtKB-ARBA"/>
</dbReference>
<dbReference type="Pfam" id="PF02265">
    <property type="entry name" value="S1-P1_nuclease"/>
    <property type="match status" value="2"/>
</dbReference>
<dbReference type="Proteomes" id="UP000631114">
    <property type="component" value="Unassembled WGS sequence"/>
</dbReference>
<keyword evidence="6" id="KW-0255">Endonuclease</keyword>
<dbReference type="InterPro" id="IPR008947">
    <property type="entry name" value="PLipase_C/P1_nuclease_dom_sf"/>
</dbReference>
<evidence type="ECO:0000256" key="10">
    <source>
        <dbReference type="SAM" id="SignalP"/>
    </source>
</evidence>
<evidence type="ECO:0000256" key="2">
    <source>
        <dbReference type="ARBA" id="ARBA00009547"/>
    </source>
</evidence>
<dbReference type="InterPro" id="IPR003154">
    <property type="entry name" value="S1/P1nuclease"/>
</dbReference>
<name>A0A835GWU7_9MAGN</name>
<keyword evidence="10" id="KW-0732">Signal</keyword>
<evidence type="ECO:0000256" key="7">
    <source>
        <dbReference type="ARBA" id="ARBA00022801"/>
    </source>
</evidence>
<organism evidence="11 12">
    <name type="scientific">Coptis chinensis</name>
    <dbReference type="NCBI Taxonomy" id="261450"/>
    <lineage>
        <taxon>Eukaryota</taxon>
        <taxon>Viridiplantae</taxon>
        <taxon>Streptophyta</taxon>
        <taxon>Embryophyta</taxon>
        <taxon>Tracheophyta</taxon>
        <taxon>Spermatophyta</taxon>
        <taxon>Magnoliopsida</taxon>
        <taxon>Ranunculales</taxon>
        <taxon>Ranunculaceae</taxon>
        <taxon>Coptidoideae</taxon>
        <taxon>Coptis</taxon>
    </lineage>
</organism>
<keyword evidence="7" id="KW-0378">Hydrolase</keyword>
<feature type="chain" id="PRO_5032677675" description="Aspergillus nuclease S1" evidence="10">
    <location>
        <begin position="25"/>
        <end position="183"/>
    </location>
</feature>
<dbReference type="OrthoDB" id="441446at2759"/>
<comment type="caution">
    <text evidence="11">The sequence shown here is derived from an EMBL/GenBank/DDBJ whole genome shotgun (WGS) entry which is preliminary data.</text>
</comment>
<dbReference type="SUPFAM" id="SSF48537">
    <property type="entry name" value="Phospholipase C/P1 nuclease"/>
    <property type="match status" value="1"/>
</dbReference>
<keyword evidence="4" id="KW-0540">Nuclease</keyword>
<gene>
    <name evidence="11" type="ORF">IFM89_006295</name>
</gene>
<keyword evidence="9" id="KW-0325">Glycoprotein</keyword>
<keyword evidence="8" id="KW-1015">Disulfide bond</keyword>
<dbReference type="GO" id="GO:0003676">
    <property type="term" value="F:nucleic acid binding"/>
    <property type="evidence" value="ECO:0007669"/>
    <property type="project" value="InterPro"/>
</dbReference>
<protein>
    <recommendedName>
        <fullName evidence="3">Aspergillus nuclease S1</fullName>
        <ecNumber evidence="3">3.1.30.1</ecNumber>
    </recommendedName>
</protein>
<dbReference type="PANTHER" id="PTHR33146:SF26">
    <property type="entry name" value="ENDONUCLEASE 4"/>
    <property type="match status" value="1"/>
</dbReference>
<reference evidence="11 12" key="1">
    <citation type="submission" date="2020-10" db="EMBL/GenBank/DDBJ databases">
        <title>The Coptis chinensis genome and diversification of protoberbering-type alkaloids.</title>
        <authorList>
            <person name="Wang B."/>
            <person name="Shu S."/>
            <person name="Song C."/>
            <person name="Liu Y."/>
        </authorList>
    </citation>
    <scope>NUCLEOTIDE SEQUENCE [LARGE SCALE GENOMIC DNA]</scope>
    <source>
        <strain evidence="11">HL-2020</strain>
        <tissue evidence="11">Leaf</tissue>
    </source>
</reference>
<dbReference type="EMBL" id="JADFTS010000009">
    <property type="protein sequence ID" value="KAF9587970.1"/>
    <property type="molecule type" value="Genomic_DNA"/>
</dbReference>
<keyword evidence="5" id="KW-0479">Metal-binding</keyword>
<dbReference type="GO" id="GO:0004521">
    <property type="term" value="F:RNA endonuclease activity"/>
    <property type="evidence" value="ECO:0007669"/>
    <property type="project" value="UniProtKB-ARBA"/>
</dbReference>
<evidence type="ECO:0000256" key="1">
    <source>
        <dbReference type="ARBA" id="ARBA00000245"/>
    </source>
</evidence>
<dbReference type="EC" id="3.1.30.1" evidence="3"/>
<keyword evidence="12" id="KW-1185">Reference proteome</keyword>
<evidence type="ECO:0000313" key="11">
    <source>
        <dbReference type="EMBL" id="KAF9587970.1"/>
    </source>
</evidence>